<proteinExistence type="inferred from homology"/>
<protein>
    <submittedName>
        <fullName evidence="3">DegT/DnrJ/EryC1/StrS aminotransferase</fullName>
    </submittedName>
</protein>
<keyword evidence="3" id="KW-0032">Aminotransferase</keyword>
<evidence type="ECO:0000256" key="2">
    <source>
        <dbReference type="RuleBase" id="RU004508"/>
    </source>
</evidence>
<dbReference type="GO" id="GO:0008483">
    <property type="term" value="F:transaminase activity"/>
    <property type="evidence" value="ECO:0007669"/>
    <property type="project" value="UniProtKB-KW"/>
</dbReference>
<dbReference type="GO" id="GO:0030170">
    <property type="term" value="F:pyridoxal phosphate binding"/>
    <property type="evidence" value="ECO:0007669"/>
    <property type="project" value="TreeGrafter"/>
</dbReference>
<evidence type="ECO:0000313" key="3">
    <source>
        <dbReference type="EMBL" id="POZ62639.1"/>
    </source>
</evidence>
<dbReference type="OrthoDB" id="9804264at2"/>
<dbReference type="InterPro" id="IPR015424">
    <property type="entry name" value="PyrdxlP-dep_Trfase"/>
</dbReference>
<dbReference type="InterPro" id="IPR000653">
    <property type="entry name" value="DegT/StrS_aminotransferase"/>
</dbReference>
<keyword evidence="4" id="KW-1185">Reference proteome</keyword>
<evidence type="ECO:0000313" key="4">
    <source>
        <dbReference type="Proteomes" id="UP000237082"/>
    </source>
</evidence>
<dbReference type="Pfam" id="PF01041">
    <property type="entry name" value="DegT_DnrJ_EryC1"/>
    <property type="match status" value="1"/>
</dbReference>
<dbReference type="InterPro" id="IPR015422">
    <property type="entry name" value="PyrdxlP-dep_Trfase_small"/>
</dbReference>
<dbReference type="Proteomes" id="UP000237082">
    <property type="component" value="Unassembled WGS sequence"/>
</dbReference>
<comment type="caution">
    <text evidence="3">The sequence shown here is derived from an EMBL/GenBank/DDBJ whole genome shotgun (WGS) entry which is preliminary data.</text>
</comment>
<dbReference type="PIRSF" id="PIRSF000390">
    <property type="entry name" value="PLP_StrS"/>
    <property type="match status" value="1"/>
</dbReference>
<dbReference type="EMBL" id="PQWB01000026">
    <property type="protein sequence ID" value="POZ62639.1"/>
    <property type="molecule type" value="Genomic_DNA"/>
</dbReference>
<keyword evidence="3" id="KW-0808">Transferase</keyword>
<dbReference type="Gene3D" id="3.40.640.10">
    <property type="entry name" value="Type I PLP-dependent aspartate aminotransferase-like (Major domain)"/>
    <property type="match status" value="1"/>
</dbReference>
<accession>A0A2S5DHY2</accession>
<dbReference type="SUPFAM" id="SSF53383">
    <property type="entry name" value="PLP-dependent transferases"/>
    <property type="match status" value="1"/>
</dbReference>
<dbReference type="Gene3D" id="3.90.1150.10">
    <property type="entry name" value="Aspartate Aminotransferase, domain 1"/>
    <property type="match status" value="1"/>
</dbReference>
<comment type="similarity">
    <text evidence="1 2">Belongs to the DegT/DnrJ/EryC1 family.</text>
</comment>
<dbReference type="RefSeq" id="WP_103902042.1">
    <property type="nucleotide sequence ID" value="NZ_PQWB01000026.1"/>
</dbReference>
<dbReference type="AlphaFoldDB" id="A0A2S5DHY2"/>
<organism evidence="3 4">
    <name type="scientific">Chromobacterium alticapitis</name>
    <dbReference type="NCBI Taxonomy" id="2073169"/>
    <lineage>
        <taxon>Bacteria</taxon>
        <taxon>Pseudomonadati</taxon>
        <taxon>Pseudomonadota</taxon>
        <taxon>Betaproteobacteria</taxon>
        <taxon>Neisseriales</taxon>
        <taxon>Chromobacteriaceae</taxon>
        <taxon>Chromobacterium</taxon>
    </lineage>
</organism>
<gene>
    <name evidence="3" type="ORF">C2I19_07265</name>
</gene>
<dbReference type="GO" id="GO:0000271">
    <property type="term" value="P:polysaccharide biosynthetic process"/>
    <property type="evidence" value="ECO:0007669"/>
    <property type="project" value="TreeGrafter"/>
</dbReference>
<reference evidence="4" key="1">
    <citation type="submission" date="2018-02" db="EMBL/GenBank/DDBJ databases">
        <authorList>
            <person name="O'Hara-Hanley K."/>
            <person name="Soby S."/>
        </authorList>
    </citation>
    <scope>NUCLEOTIDE SEQUENCE [LARGE SCALE GENOMIC DNA]</scope>
    <source>
        <strain evidence="4">MWU14-2602</strain>
    </source>
</reference>
<dbReference type="PANTHER" id="PTHR30244">
    <property type="entry name" value="TRANSAMINASE"/>
    <property type="match status" value="1"/>
</dbReference>
<evidence type="ECO:0000256" key="1">
    <source>
        <dbReference type="ARBA" id="ARBA00037999"/>
    </source>
</evidence>
<sequence length="402" mass="43154">MSQIDTERQLAVLGGAPLTEQNVPLGQHNFPDWHAYEAAFRDIFNRQYYTNHGPLAQRLEASLAEYCGVRHAMCTTNAEIALVLAAQALGLRGKVVVSALGHAWTAQSLLWADCEPLFCDVDTATGGLDLGMLESILAEDRPVAILAMNAWGGADNAAALRELADRHGVALYFDSAQSLGARTNSRRLGGNGAMEVFSLHSENLLSGAEGGVICTDDDALAAHIRNIRSNYGMGNVIVPVVKTSNGRLSEAQAAVALHNLQRIDEYLARNRSLFDSYSAALRGVPGVMLWQPGDETAEPTHQNLLLRVDEAAFGLSAAELALALRAENISARTVPVWLRSPVYADAARRHCQDETQAERLAHSLVQLPLGARVSVRQAEAIGRAIAALQAQAGSVRAALRRG</sequence>
<name>A0A2S5DHY2_9NEIS</name>
<dbReference type="InterPro" id="IPR015421">
    <property type="entry name" value="PyrdxlP-dep_Trfase_major"/>
</dbReference>
<keyword evidence="2" id="KW-0663">Pyridoxal phosphate</keyword>
<dbReference type="PANTHER" id="PTHR30244:SF34">
    <property type="entry name" value="DTDP-4-AMINO-4,6-DIDEOXYGALACTOSE TRANSAMINASE"/>
    <property type="match status" value="1"/>
</dbReference>